<name>C6V4N3_NEORI</name>
<organism evidence="1 2">
    <name type="scientific">Neorickettsia risticii (strain Illinois)</name>
    <dbReference type="NCBI Taxonomy" id="434131"/>
    <lineage>
        <taxon>Bacteria</taxon>
        <taxon>Pseudomonadati</taxon>
        <taxon>Pseudomonadota</taxon>
        <taxon>Alphaproteobacteria</taxon>
        <taxon>Rickettsiales</taxon>
        <taxon>Anaplasmataceae</taxon>
        <taxon>Neorickettsia</taxon>
    </lineage>
</organism>
<evidence type="ECO:0000313" key="2">
    <source>
        <dbReference type="Proteomes" id="UP000001627"/>
    </source>
</evidence>
<dbReference type="KEGG" id="nri:NRI_0363"/>
<dbReference type="Proteomes" id="UP000001627">
    <property type="component" value="Chromosome"/>
</dbReference>
<reference evidence="1 2" key="1">
    <citation type="journal article" date="2009" name="Nucleic Acids Res.">
        <title>Analysis of complete genome sequence of Neorickettsia risticii: causative agent of Potomac horse fever.</title>
        <authorList>
            <person name="Lin M."/>
            <person name="Zhang C."/>
            <person name="Gibson K."/>
            <person name="Rikihisa Y."/>
        </authorList>
    </citation>
    <scope>NUCLEOTIDE SEQUENCE [LARGE SCALE GENOMIC DNA]</scope>
    <source>
        <strain evidence="1 2">Illinois</strain>
    </source>
</reference>
<keyword evidence="2" id="KW-1185">Reference proteome</keyword>
<dbReference type="STRING" id="434131.NRI_0363"/>
<gene>
    <name evidence="1" type="ordered locus">NRI_0363</name>
</gene>
<evidence type="ECO:0000313" key="1">
    <source>
        <dbReference type="EMBL" id="ACT69344.1"/>
    </source>
</evidence>
<protein>
    <submittedName>
        <fullName evidence="1">Uncharacterized protein</fullName>
    </submittedName>
</protein>
<sequence length="53" mass="6278">MAFLFSIDKISSYSKINTHSYTIKANRTPTYALKWEQRNKIPDNHLYELSLTQ</sequence>
<dbReference type="HOGENOM" id="CLU_3063911_0_0_5"/>
<dbReference type="EMBL" id="CP001431">
    <property type="protein sequence ID" value="ACT69344.1"/>
    <property type="molecule type" value="Genomic_DNA"/>
</dbReference>
<accession>C6V4N3</accession>
<proteinExistence type="predicted"/>
<dbReference type="AlphaFoldDB" id="C6V4N3"/>